<keyword evidence="9 12" id="KW-0238">DNA-binding</keyword>
<dbReference type="InterPro" id="IPR016032">
    <property type="entry name" value="Sig_transdc_resp-reg_C-effctor"/>
</dbReference>
<dbReference type="SUPFAM" id="SSF52172">
    <property type="entry name" value="CheY-like"/>
    <property type="match status" value="1"/>
</dbReference>
<keyword evidence="10" id="KW-0472">Membrane</keyword>
<evidence type="ECO:0000256" key="6">
    <source>
        <dbReference type="ARBA" id="ARBA00022692"/>
    </source>
</evidence>
<feature type="modified residue" description="4-aspartylphosphate" evidence="11">
    <location>
        <position position="16"/>
    </location>
</feature>
<evidence type="ECO:0000313" key="16">
    <source>
        <dbReference type="EMBL" id="KAF4325685.1"/>
    </source>
</evidence>
<dbReference type="InterPro" id="IPR050351">
    <property type="entry name" value="BphY/WalK/GraS-like"/>
</dbReference>
<evidence type="ECO:0000259" key="13">
    <source>
        <dbReference type="PROSITE" id="PS50109"/>
    </source>
</evidence>
<dbReference type="InterPro" id="IPR001789">
    <property type="entry name" value="Sig_transdc_resp-reg_receiver"/>
</dbReference>
<dbReference type="Pfam" id="PF00072">
    <property type="entry name" value="Response_reg"/>
    <property type="match status" value="1"/>
</dbReference>
<dbReference type="Proteomes" id="UP000702964">
    <property type="component" value="Unassembled WGS sequence"/>
</dbReference>
<dbReference type="Gene3D" id="1.10.10.10">
    <property type="entry name" value="Winged helix-like DNA-binding domain superfamily/Winged helix DNA-binding domain"/>
    <property type="match status" value="1"/>
</dbReference>
<dbReference type="InterPro" id="IPR011006">
    <property type="entry name" value="CheY-like_superfamily"/>
</dbReference>
<dbReference type="GO" id="GO:0003677">
    <property type="term" value="F:DNA binding"/>
    <property type="evidence" value="ECO:0007669"/>
    <property type="project" value="UniProtKB-UniRule"/>
</dbReference>
<evidence type="ECO:0000259" key="14">
    <source>
        <dbReference type="PROSITE" id="PS50110"/>
    </source>
</evidence>
<evidence type="ECO:0000259" key="15">
    <source>
        <dbReference type="PROSITE" id="PS51755"/>
    </source>
</evidence>
<dbReference type="GO" id="GO:0000155">
    <property type="term" value="F:phosphorelay sensor kinase activity"/>
    <property type="evidence" value="ECO:0007669"/>
    <property type="project" value="TreeGrafter"/>
</dbReference>
<dbReference type="Pfam" id="PF02518">
    <property type="entry name" value="HATPase_c"/>
    <property type="match status" value="1"/>
</dbReference>
<reference evidence="16" key="1">
    <citation type="journal article" date="2015" name="Genom Data">
        <title>Draft genome sequences of Phytophthora kernoviae and Phytophthora ramorum lineage EU2 from Scotland.</title>
        <authorList>
            <person name="Sambles C."/>
            <person name="Schlenzig A."/>
            <person name="O'Neill P."/>
            <person name="Grant M."/>
            <person name="Studholme D.J."/>
        </authorList>
    </citation>
    <scope>NUCLEOTIDE SEQUENCE</scope>
    <source>
        <strain evidence="16">00238/432</strain>
    </source>
</reference>
<evidence type="ECO:0000256" key="7">
    <source>
        <dbReference type="ARBA" id="ARBA00022777"/>
    </source>
</evidence>
<reference evidence="16" key="2">
    <citation type="submission" date="2020-02" db="EMBL/GenBank/DDBJ databases">
        <authorList>
            <person name="Studholme D.J."/>
        </authorList>
    </citation>
    <scope>NUCLEOTIDE SEQUENCE</scope>
    <source>
        <strain evidence="16">00238/432</strain>
    </source>
</reference>
<dbReference type="InterPro" id="IPR036388">
    <property type="entry name" value="WH-like_DNA-bd_sf"/>
</dbReference>
<dbReference type="PRINTS" id="PR00344">
    <property type="entry name" value="BCTRLSENSOR"/>
</dbReference>
<accession>A0A8J4WBR7</accession>
<keyword evidence="8" id="KW-1133">Transmembrane helix</keyword>
<dbReference type="GO" id="GO:0005886">
    <property type="term" value="C:plasma membrane"/>
    <property type="evidence" value="ECO:0007669"/>
    <property type="project" value="UniProtKB-SubCell"/>
</dbReference>
<evidence type="ECO:0000256" key="10">
    <source>
        <dbReference type="ARBA" id="ARBA00023136"/>
    </source>
</evidence>
<organism evidence="16 17">
    <name type="scientific">Phytophthora kernoviae 00238/432</name>
    <dbReference type="NCBI Taxonomy" id="1284355"/>
    <lineage>
        <taxon>Eukaryota</taxon>
        <taxon>Sar</taxon>
        <taxon>Stramenopiles</taxon>
        <taxon>Oomycota</taxon>
        <taxon>Peronosporomycetes</taxon>
        <taxon>Peronosporales</taxon>
        <taxon>Peronosporaceae</taxon>
        <taxon>Phytophthora</taxon>
    </lineage>
</organism>
<dbReference type="AlphaFoldDB" id="A0A8J4WBR7"/>
<dbReference type="Gene3D" id="6.10.250.690">
    <property type="match status" value="1"/>
</dbReference>
<comment type="catalytic activity">
    <reaction evidence="1">
        <text>ATP + protein L-histidine = ADP + protein N-phospho-L-histidine.</text>
        <dbReference type="EC" id="2.7.13.3"/>
    </reaction>
</comment>
<dbReference type="PROSITE" id="PS50109">
    <property type="entry name" value="HIS_KIN"/>
    <property type="match status" value="1"/>
</dbReference>
<feature type="domain" description="Response regulatory" evidence="14">
    <location>
        <begin position="1"/>
        <end position="80"/>
    </location>
</feature>
<dbReference type="PROSITE" id="PS51755">
    <property type="entry name" value="OMPR_PHOB"/>
    <property type="match status" value="1"/>
</dbReference>
<evidence type="ECO:0000313" key="17">
    <source>
        <dbReference type="Proteomes" id="UP000702964"/>
    </source>
</evidence>
<dbReference type="GO" id="GO:0016036">
    <property type="term" value="P:cellular response to phosphate starvation"/>
    <property type="evidence" value="ECO:0007669"/>
    <property type="project" value="TreeGrafter"/>
</dbReference>
<dbReference type="FunFam" id="3.30.565.10:FF:000057">
    <property type="entry name" value="Sensor histidine kinase"/>
    <property type="match status" value="1"/>
</dbReference>
<dbReference type="GO" id="GO:0006355">
    <property type="term" value="P:regulation of DNA-templated transcription"/>
    <property type="evidence" value="ECO:0007669"/>
    <property type="project" value="InterPro"/>
</dbReference>
<evidence type="ECO:0000256" key="9">
    <source>
        <dbReference type="ARBA" id="ARBA00023125"/>
    </source>
</evidence>
<evidence type="ECO:0000256" key="2">
    <source>
        <dbReference type="ARBA" id="ARBA00004651"/>
    </source>
</evidence>
<name>A0A8J4WBR7_9STRA</name>
<dbReference type="InterPro" id="IPR001867">
    <property type="entry name" value="OmpR/PhoB-type_DNA-bd"/>
</dbReference>
<dbReference type="GO" id="GO:0004721">
    <property type="term" value="F:phosphoprotein phosphatase activity"/>
    <property type="evidence" value="ECO:0007669"/>
    <property type="project" value="TreeGrafter"/>
</dbReference>
<protein>
    <recommendedName>
        <fullName evidence="3">histidine kinase</fullName>
        <ecNumber evidence="3">2.7.13.3</ecNumber>
    </recommendedName>
</protein>
<dbReference type="SUPFAM" id="SSF55874">
    <property type="entry name" value="ATPase domain of HSP90 chaperone/DNA topoisomerase II/histidine kinase"/>
    <property type="match status" value="1"/>
</dbReference>
<evidence type="ECO:0000256" key="4">
    <source>
        <dbReference type="ARBA" id="ARBA00022475"/>
    </source>
</evidence>
<dbReference type="CDD" id="cd00383">
    <property type="entry name" value="trans_reg_C"/>
    <property type="match status" value="1"/>
</dbReference>
<feature type="non-terminal residue" evidence="16">
    <location>
        <position position="1"/>
    </location>
</feature>
<gene>
    <name evidence="16" type="ORF">G195_000751</name>
</gene>
<keyword evidence="6" id="KW-0812">Transmembrane</keyword>
<dbReference type="SUPFAM" id="SSF46894">
    <property type="entry name" value="C-terminal effector domain of the bipartite response regulators"/>
    <property type="match status" value="1"/>
</dbReference>
<dbReference type="Gene3D" id="3.40.50.2300">
    <property type="match status" value="1"/>
</dbReference>
<feature type="domain" description="OmpR/PhoB-type" evidence="15">
    <location>
        <begin position="93"/>
        <end position="190"/>
    </location>
</feature>
<dbReference type="PANTHER" id="PTHR45453:SF2">
    <property type="entry name" value="HISTIDINE KINASE"/>
    <property type="match status" value="1"/>
</dbReference>
<feature type="DNA-binding region" description="OmpR/PhoB-type" evidence="12">
    <location>
        <begin position="93"/>
        <end position="190"/>
    </location>
</feature>
<comment type="caution">
    <text evidence="16">The sequence shown here is derived from an EMBL/GenBank/DDBJ whole genome shotgun (WGS) entry which is preliminary data.</text>
</comment>
<sequence>VVRQFEQLKPHVVLLDINLPSYDGFYWCRQIRSISTCPIIFISARSGKMDQVMALENGADDYITKPFEHEIVMAKIRSQLRRVYGDYAASHEERKVELDGLTVYLERLEMQLGDRKIQLTKKETILLETLLRRSPKLVSRETILEKLWDDSFVDDNTLSVNVTRVRKRLTELGITDALETMKTPLSVIELTVEDQEDEDPRFISIREEADQMRRGLETVLYVARLETFEQDFIVESISLKAAAEEAIHELKRFFIRNHVYPEMEINSALMVHSDAKWIRFVLVQLLSNAIKYSSGSHGQKVTIQAYESARSIILEVKDQGVGIPKSDLNRVFHPFFTGENGRHFKESTGMGLYIVKDVLTRMNHRIDLVSVQGEGTTVTITFET</sequence>
<evidence type="ECO:0000256" key="3">
    <source>
        <dbReference type="ARBA" id="ARBA00012438"/>
    </source>
</evidence>
<dbReference type="Pfam" id="PF00486">
    <property type="entry name" value="Trans_reg_C"/>
    <property type="match status" value="1"/>
</dbReference>
<evidence type="ECO:0000256" key="8">
    <source>
        <dbReference type="ARBA" id="ARBA00022989"/>
    </source>
</evidence>
<dbReference type="PANTHER" id="PTHR45453">
    <property type="entry name" value="PHOSPHATE REGULON SENSOR PROTEIN PHOR"/>
    <property type="match status" value="1"/>
</dbReference>
<feature type="domain" description="Histidine kinase" evidence="13">
    <location>
        <begin position="176"/>
        <end position="384"/>
    </location>
</feature>
<dbReference type="EMBL" id="AOFI03000003">
    <property type="protein sequence ID" value="KAF4325685.1"/>
    <property type="molecule type" value="Genomic_DNA"/>
</dbReference>
<dbReference type="InterPro" id="IPR003594">
    <property type="entry name" value="HATPase_dom"/>
</dbReference>
<dbReference type="EC" id="2.7.13.3" evidence="3"/>
<dbReference type="InterPro" id="IPR036890">
    <property type="entry name" value="HATPase_C_sf"/>
</dbReference>
<dbReference type="SMART" id="SM00862">
    <property type="entry name" value="Trans_reg_C"/>
    <property type="match status" value="1"/>
</dbReference>
<dbReference type="SMART" id="SM00387">
    <property type="entry name" value="HATPase_c"/>
    <property type="match status" value="1"/>
</dbReference>
<dbReference type="PROSITE" id="PS50110">
    <property type="entry name" value="RESPONSE_REGULATORY"/>
    <property type="match status" value="1"/>
</dbReference>
<evidence type="ECO:0000256" key="11">
    <source>
        <dbReference type="PROSITE-ProRule" id="PRU00169"/>
    </source>
</evidence>
<evidence type="ECO:0000256" key="5">
    <source>
        <dbReference type="ARBA" id="ARBA00022679"/>
    </source>
</evidence>
<keyword evidence="4" id="KW-1003">Cell membrane</keyword>
<comment type="subcellular location">
    <subcellularLocation>
        <location evidence="2">Cell membrane</location>
        <topology evidence="2">Multi-pass membrane protein</topology>
    </subcellularLocation>
</comment>
<dbReference type="Gene3D" id="3.30.565.10">
    <property type="entry name" value="Histidine kinase-like ATPase, C-terminal domain"/>
    <property type="match status" value="1"/>
</dbReference>
<evidence type="ECO:0000256" key="1">
    <source>
        <dbReference type="ARBA" id="ARBA00000085"/>
    </source>
</evidence>
<keyword evidence="5" id="KW-0808">Transferase</keyword>
<evidence type="ECO:0000256" key="12">
    <source>
        <dbReference type="PROSITE-ProRule" id="PRU01091"/>
    </source>
</evidence>
<keyword evidence="11" id="KW-0597">Phosphoprotein</keyword>
<proteinExistence type="predicted"/>
<dbReference type="SMART" id="SM00448">
    <property type="entry name" value="REC"/>
    <property type="match status" value="1"/>
</dbReference>
<keyword evidence="7" id="KW-0418">Kinase</keyword>
<dbReference type="InterPro" id="IPR005467">
    <property type="entry name" value="His_kinase_dom"/>
</dbReference>
<dbReference type="InterPro" id="IPR004358">
    <property type="entry name" value="Sig_transdc_His_kin-like_C"/>
</dbReference>